<dbReference type="WBParaSite" id="RSKR_0000984300.1">
    <property type="protein sequence ID" value="RSKR_0000984300.1"/>
    <property type="gene ID" value="RSKR_0000984300"/>
</dbReference>
<evidence type="ECO:0000313" key="2">
    <source>
        <dbReference type="WBParaSite" id="RSKR_0000984300.1"/>
    </source>
</evidence>
<organism evidence="1 2">
    <name type="scientific">Rhabditophanes sp. KR3021</name>
    <dbReference type="NCBI Taxonomy" id="114890"/>
    <lineage>
        <taxon>Eukaryota</taxon>
        <taxon>Metazoa</taxon>
        <taxon>Ecdysozoa</taxon>
        <taxon>Nematoda</taxon>
        <taxon>Chromadorea</taxon>
        <taxon>Rhabditida</taxon>
        <taxon>Tylenchina</taxon>
        <taxon>Panagrolaimomorpha</taxon>
        <taxon>Strongyloidoidea</taxon>
        <taxon>Alloionematidae</taxon>
        <taxon>Rhabditophanes</taxon>
    </lineage>
</organism>
<sequence length="466" mass="53712">MIVTSESDSHPYEQSSLPATFRNQSNRSIQRHLETRTPMLKKYWERNIEKENLDRVKELHMLKTKKKTFDFPRWRSMDAMSASLVASSNQAKLIPKDSTIPDYRQQMMENTERNAAIERNKIRLLSDQMKPLKKGKSMDLLAIQANNSNPWYDREQIKEAVSKESIADVWNTREKWNTGAVFSNNHTPKSNFIGNATNLTNSKRSHSVSNIAHQYENTNINTYNGHENYNGQLEASQYSDSPHVPYHQNVTTPSPNYSENSLPSKRQQEYQYKANGNYSQQQPSMTNTATHLTKEAPNSAAMNLTLEHYYFLKFLHEKKSLCREFNIQIPAAVNKIMDDVNNSNSYFLVPRVDTSLNVSVTGNSQTTPTSDLPSPLTQSQQHFDSPTKQLQHGRFIKNQNAGYNGSNIIRYRRGANESVHYQNQQQPPPQQQHLHQHQQQPQPLYNGNSQKMRPTDNGGFYGHYNM</sequence>
<dbReference type="Proteomes" id="UP000095286">
    <property type="component" value="Unplaced"/>
</dbReference>
<accession>A0AC35UCP2</accession>
<proteinExistence type="predicted"/>
<protein>
    <submittedName>
        <fullName evidence="2">ZM domain-containing protein</fullName>
    </submittedName>
</protein>
<name>A0AC35UCP2_9BILA</name>
<reference evidence="2" key="1">
    <citation type="submission" date="2016-11" db="UniProtKB">
        <authorList>
            <consortium name="WormBaseParasite"/>
        </authorList>
    </citation>
    <scope>IDENTIFICATION</scope>
    <source>
        <strain evidence="2">KR3021</strain>
    </source>
</reference>
<evidence type="ECO:0000313" key="1">
    <source>
        <dbReference type="Proteomes" id="UP000095286"/>
    </source>
</evidence>